<dbReference type="AlphaFoldDB" id="A0A1B9BRG1"/>
<keyword evidence="2" id="KW-0378">Hydrolase</keyword>
<dbReference type="GO" id="GO:0004527">
    <property type="term" value="F:exonuclease activity"/>
    <property type="evidence" value="ECO:0007669"/>
    <property type="project" value="UniProtKB-KW"/>
</dbReference>
<accession>A0A1B9BRG1</accession>
<organism evidence="2 3">
    <name type="scientific">Clostridium beijerinckii</name>
    <name type="common">Clostridium MP</name>
    <dbReference type="NCBI Taxonomy" id="1520"/>
    <lineage>
        <taxon>Bacteria</taxon>
        <taxon>Bacillati</taxon>
        <taxon>Bacillota</taxon>
        <taxon>Clostridia</taxon>
        <taxon>Eubacteriales</taxon>
        <taxon>Clostridiaceae</taxon>
        <taxon>Clostridium</taxon>
    </lineage>
</organism>
<dbReference type="RefSeq" id="WP_065416326.1">
    <property type="nucleotide sequence ID" value="NZ_CP016090.1"/>
</dbReference>
<dbReference type="SUPFAM" id="SSF64182">
    <property type="entry name" value="DHH phosphoesterases"/>
    <property type="match status" value="1"/>
</dbReference>
<feature type="domain" description="DDH" evidence="1">
    <location>
        <begin position="41"/>
        <end position="188"/>
    </location>
</feature>
<sequence>MRKFWESIYCPNYISGYNPFILKGMNKAIERLALAVNNRQKIVVYGTYNVDGICAVSSLILVLRYLNADVEYLIYDRQEADARINSVDIKNNVDFLGAELLITLGVGLKSKEEVELCKKLGIDLIILENEESNLVNDYIYINPNQKGCQYRYKNLSTSGLTFKLMQAIAIYYNMKSINKYLDLILIGIQWAKVPSKGENGVLIKEGNKFLMNTNNNGLRAIIEFNSLEEFNNDGINNIIEFIIPPIGAVGVMDNARIVLELLTTNDKDRADQIVKYLYRLKTNNSIRYMES</sequence>
<dbReference type="InterPro" id="IPR001667">
    <property type="entry name" value="DDH_dom"/>
</dbReference>
<proteinExistence type="predicted"/>
<evidence type="ECO:0000259" key="1">
    <source>
        <dbReference type="Pfam" id="PF01368"/>
    </source>
</evidence>
<keyword evidence="2" id="KW-0540">Nuclease</keyword>
<dbReference type="EMBL" id="JABSXK010000001">
    <property type="protein sequence ID" value="NRV07410.1"/>
    <property type="molecule type" value="Genomic_DNA"/>
</dbReference>
<name>A0A1B9BRG1_CLOBE</name>
<keyword evidence="2" id="KW-0269">Exonuclease</keyword>
<dbReference type="InterPro" id="IPR038763">
    <property type="entry name" value="DHH_sf"/>
</dbReference>
<comment type="caution">
    <text evidence="2">The sequence shown here is derived from an EMBL/GenBank/DDBJ whole genome shotgun (WGS) entry which is preliminary data.</text>
</comment>
<dbReference type="Proteomes" id="UP000821656">
    <property type="component" value="Unassembled WGS sequence"/>
</dbReference>
<gene>
    <name evidence="2" type="ORF">DFH45_000373</name>
</gene>
<dbReference type="Gene3D" id="3.90.1640.30">
    <property type="match status" value="1"/>
</dbReference>
<evidence type="ECO:0000313" key="2">
    <source>
        <dbReference type="EMBL" id="NRV07410.1"/>
    </source>
</evidence>
<dbReference type="Pfam" id="PF01368">
    <property type="entry name" value="DHH"/>
    <property type="match status" value="1"/>
</dbReference>
<protein>
    <submittedName>
        <fullName evidence="2">Single-stranded DNA-specific DHH superfamily exonuclease</fullName>
    </submittedName>
</protein>
<dbReference type="InterPro" id="IPR051673">
    <property type="entry name" value="SSDNA_exonuclease_RecJ"/>
</dbReference>
<evidence type="ECO:0000313" key="3">
    <source>
        <dbReference type="Proteomes" id="UP000821656"/>
    </source>
</evidence>
<dbReference type="PANTHER" id="PTHR30255">
    <property type="entry name" value="SINGLE-STRANDED-DNA-SPECIFIC EXONUCLEASE RECJ"/>
    <property type="match status" value="1"/>
</dbReference>
<dbReference type="PANTHER" id="PTHR30255:SF2">
    <property type="entry name" value="SINGLE-STRANDED-DNA-SPECIFIC EXONUCLEASE RECJ"/>
    <property type="match status" value="1"/>
</dbReference>
<reference evidence="2" key="1">
    <citation type="submission" date="2020-05" db="EMBL/GenBank/DDBJ databases">
        <title>Genomic insights into acetone-butanol-ethanol (ABE) fermentation by sequencing solventogenic clostridia strains.</title>
        <authorList>
            <person name="Brown S."/>
        </authorList>
    </citation>
    <scope>NUCLEOTIDE SEQUENCE</scope>
    <source>
        <strain evidence="2">DJ126</strain>
    </source>
</reference>